<feature type="binding site" evidence="11">
    <location>
        <position position="412"/>
    </location>
    <ligand>
        <name>Mg(2+)</name>
        <dbReference type="ChEBI" id="CHEBI:18420"/>
        <label>1</label>
    </ligand>
</feature>
<feature type="binding site" evidence="11">
    <location>
        <position position="457"/>
    </location>
    <ligand>
        <name>substrate</name>
    </ligand>
</feature>
<feature type="binding site" evidence="11">
    <location>
        <position position="598"/>
    </location>
    <ligand>
        <name>Na(+)</name>
        <dbReference type="ChEBI" id="CHEBI:29101"/>
    </ligand>
</feature>
<dbReference type="InterPro" id="IPR014718">
    <property type="entry name" value="GH-type_carb-bd"/>
</dbReference>
<dbReference type="EMBL" id="BMXR01000006">
    <property type="protein sequence ID" value="GGX58562.1"/>
    <property type="molecule type" value="Genomic_DNA"/>
</dbReference>
<feature type="binding site" evidence="11">
    <location>
        <position position="457"/>
    </location>
    <ligand>
        <name>Mg(2+)</name>
        <dbReference type="ChEBI" id="CHEBI:18420"/>
        <label>1</label>
    </ligand>
</feature>
<feature type="binding site" evidence="11">
    <location>
        <position position="414"/>
    </location>
    <ligand>
        <name>Mg(2+)</name>
        <dbReference type="ChEBI" id="CHEBI:18420"/>
        <label>1</label>
    </ligand>
</feature>
<dbReference type="InterPro" id="IPR006103">
    <property type="entry name" value="Glyco_hydro_2_cat"/>
</dbReference>
<evidence type="ECO:0000256" key="7">
    <source>
        <dbReference type="ARBA" id="ARBA00022842"/>
    </source>
</evidence>
<dbReference type="Pfam" id="PF00703">
    <property type="entry name" value="Glyco_hydro_2"/>
    <property type="match status" value="1"/>
</dbReference>
<feature type="binding site" evidence="11">
    <location>
        <position position="601"/>
    </location>
    <ligand>
        <name>Na(+)</name>
        <dbReference type="ChEBI" id="CHEBI:29101"/>
    </ligand>
</feature>
<evidence type="ECO:0000256" key="1">
    <source>
        <dbReference type="ARBA" id="ARBA00001412"/>
    </source>
</evidence>
<dbReference type="GO" id="GO:0009341">
    <property type="term" value="C:beta-galactosidase complex"/>
    <property type="evidence" value="ECO:0007669"/>
    <property type="project" value="InterPro"/>
</dbReference>
<feature type="site" description="Transition state stabilizer" evidence="11">
    <location>
        <position position="387"/>
    </location>
</feature>
<dbReference type="InterPro" id="IPR050347">
    <property type="entry name" value="Bact_Beta-galactosidase"/>
</dbReference>
<evidence type="ECO:0000256" key="6">
    <source>
        <dbReference type="ARBA" id="ARBA00022801"/>
    </source>
</evidence>
<organism evidence="13 14">
    <name type="scientific">Saccharospirillum salsuginis</name>
    <dbReference type="NCBI Taxonomy" id="418750"/>
    <lineage>
        <taxon>Bacteria</taxon>
        <taxon>Pseudomonadati</taxon>
        <taxon>Pseudomonadota</taxon>
        <taxon>Gammaproteobacteria</taxon>
        <taxon>Oceanospirillales</taxon>
        <taxon>Saccharospirillaceae</taxon>
        <taxon>Saccharospirillum</taxon>
    </lineage>
</organism>
<feature type="binding site" evidence="11">
    <location>
        <position position="101"/>
    </location>
    <ligand>
        <name>substrate</name>
    </ligand>
</feature>
<dbReference type="SUPFAM" id="SSF49303">
    <property type="entry name" value="beta-Galactosidase/glucuronidase domain"/>
    <property type="match status" value="2"/>
</dbReference>
<dbReference type="InterPro" id="IPR023230">
    <property type="entry name" value="Glyco_hydro_2_CS"/>
</dbReference>
<dbReference type="InterPro" id="IPR023933">
    <property type="entry name" value="Glyco_hydro_2_beta_Galsidase"/>
</dbReference>
<dbReference type="InterPro" id="IPR011013">
    <property type="entry name" value="Gal_mutarotase_sf_dom"/>
</dbReference>
<dbReference type="InterPro" id="IPR032312">
    <property type="entry name" value="LacZ_4"/>
</dbReference>
<dbReference type="InterPro" id="IPR006102">
    <property type="entry name" value="Ig-like_GH2"/>
</dbReference>
<evidence type="ECO:0000256" key="10">
    <source>
        <dbReference type="ARBA" id="ARBA00032230"/>
    </source>
</evidence>
<evidence type="ECO:0000313" key="13">
    <source>
        <dbReference type="EMBL" id="GGX58562.1"/>
    </source>
</evidence>
<dbReference type="SUPFAM" id="SSF51445">
    <property type="entry name" value="(Trans)glycosidases"/>
    <property type="match status" value="1"/>
</dbReference>
<dbReference type="GO" id="GO:0030246">
    <property type="term" value="F:carbohydrate binding"/>
    <property type="evidence" value="ECO:0007669"/>
    <property type="project" value="InterPro"/>
</dbReference>
<evidence type="ECO:0000256" key="5">
    <source>
        <dbReference type="ARBA" id="ARBA00022723"/>
    </source>
</evidence>
<dbReference type="SUPFAM" id="SSF74650">
    <property type="entry name" value="Galactose mutarotase-like"/>
    <property type="match status" value="1"/>
</dbReference>
<dbReference type="InterPro" id="IPR013783">
    <property type="entry name" value="Ig-like_fold"/>
</dbReference>
<dbReference type="Gene3D" id="3.20.20.80">
    <property type="entry name" value="Glycosidases"/>
    <property type="match status" value="1"/>
</dbReference>
<dbReference type="PANTHER" id="PTHR46323:SF2">
    <property type="entry name" value="BETA-GALACTOSIDASE"/>
    <property type="match status" value="1"/>
</dbReference>
<evidence type="ECO:0000259" key="12">
    <source>
        <dbReference type="SMART" id="SM01038"/>
    </source>
</evidence>
<dbReference type="Gene3D" id="2.70.98.10">
    <property type="match status" value="1"/>
</dbReference>
<dbReference type="InterPro" id="IPR004199">
    <property type="entry name" value="B-gal_small/dom_5"/>
</dbReference>
<evidence type="ECO:0000256" key="3">
    <source>
        <dbReference type="ARBA" id="ARBA00012756"/>
    </source>
</evidence>
<dbReference type="PROSITE" id="PS00608">
    <property type="entry name" value="GLYCOSYL_HYDROL_F2_2"/>
    <property type="match status" value="1"/>
</dbReference>
<keyword evidence="6 11" id="KW-0378">Hydrolase</keyword>
<dbReference type="PROSITE" id="PS00719">
    <property type="entry name" value="GLYCOSYL_HYDROL_F2_1"/>
    <property type="match status" value="1"/>
</dbReference>
<dbReference type="RefSeq" id="WP_189609692.1">
    <property type="nucleotide sequence ID" value="NZ_BMXR01000006.1"/>
</dbReference>
<evidence type="ECO:0000313" key="14">
    <source>
        <dbReference type="Proteomes" id="UP000626148"/>
    </source>
</evidence>
<feature type="binding site" evidence="11">
    <location>
        <position position="199"/>
    </location>
    <ligand>
        <name>substrate</name>
    </ligand>
</feature>
<feature type="binding site" evidence="11">
    <location>
        <position position="594"/>
    </location>
    <ligand>
        <name>Mg(2+)</name>
        <dbReference type="ChEBI" id="CHEBI:18420"/>
        <label>2</label>
    </ligand>
</feature>
<keyword evidence="7 11" id="KW-0460">Magnesium</keyword>
<gene>
    <name evidence="11 13" type="primary">lacZ</name>
    <name evidence="13" type="ORF">GCM10007392_28090</name>
</gene>
<feature type="binding site" evidence="11">
    <location>
        <position position="1001"/>
    </location>
    <ligand>
        <name>substrate</name>
    </ligand>
</feature>
<protein>
    <recommendedName>
        <fullName evidence="4 11">Beta-galactosidase</fullName>
        <shortName evidence="11">Beta-gal</shortName>
        <ecNumber evidence="3 11">3.2.1.23</ecNumber>
    </recommendedName>
    <alternativeName>
        <fullName evidence="10 11">Lactase</fullName>
    </alternativeName>
</protein>
<dbReference type="PANTHER" id="PTHR46323">
    <property type="entry name" value="BETA-GALACTOSIDASE"/>
    <property type="match status" value="1"/>
</dbReference>
<dbReference type="SUPFAM" id="SSF49785">
    <property type="entry name" value="Galactose-binding domain-like"/>
    <property type="match status" value="1"/>
</dbReference>
<sequence length="1026" mass="116553">MPGFNDILVRRDWENPLVTSAHRLTAHSPLFAYTDATQALAGQKSPHRRSLNGHWDFVLYDRPEAVDPAFLTNKRPPAEATAIEVPSNWQCQGFDRPIYTNVQYPFEVDPPRVPQDNPTGCYATTFSLTDKDLERDIRVCFDGVNSAFHLWCNGAWVGYSQDSRLPAEFDLTPHVQAGDNRLAVMVLRWSDGSYLEDQDMWWLSGLFRDIDVLLKPKRAIEDVSIRTELDAAYRDADLVVQTRVNDPDTQVRIQLFDGHTPVTDEVVAMPGNTEVDERGAFRDRADHRIPIQEPRLWSAETPHLYRLVVCLEDLDGRLLDVEAYDVGFRSVEIRDGLLRVNGQPVLIRGVNRHEHEPERGHAVTRESMEADIRLMKQYNFNAVRTAHYPNHPDFYRLCDRYGLYVVDEANLETHGMDPSSRLSDDPAWLNAYMERATRMVLRDRNHPSIIIWSLGNESGLGANHHAMYQWIKQTDPSRPVQYEGGGADTPATDIICPMYARVKTDLTRPISVPKWAIQKWIGLPGEDRPLILCEYAHAMGNSLGSFDDYWRAFRQYPRLQGGFIWDWVDQGLTRTSDDGQTYWAYGGDFGDEPNDRQFCINGLIFPDRTPHPTLFEAKRAQQFFQFALNSTRPLTVTVTSEYLFRATDNEQLHWTLTEDGYVIAQDEWPLDLAPGASIELTLASDPPEPQPGSDYHLTLWIDQPQPTTWSDAGHEVARAQFELPSARTLPDRPLAQGPAPTAEVSDDHLIIEAGTARFRFDRHEGLLTDWRHRDQPLLRKPMTDNLWRAPLDNDIGVSEAANVDPNAWSARWAMAGLDRLERTSEGLTWVEGDTDVEITTVQALQADGHTVARSYWTYVISEDGTLTVTVDLDVAPGLPPLARVGLEFVLVERPEEAYWYGRGPHENYPDRKLSADIGRHRETIEALHTPYIFPSENGLRCDTRELSVGPVTITGEFHFGVSRYSQATLAKAKHTHELTEDEGIYIRLDAHHMGVGGDDSWSPSVHPEYLLTARHYNYSLTFVANG</sequence>
<comment type="cofactor">
    <cofactor evidence="11">
        <name>Na(+)</name>
        <dbReference type="ChEBI" id="CHEBI:29101"/>
    </cofactor>
    <text evidence="11">Binds 1 sodium ion per monomer.</text>
</comment>
<reference evidence="13" key="1">
    <citation type="journal article" date="2014" name="Int. J. Syst. Evol. Microbiol.">
        <title>Complete genome sequence of Corynebacterium casei LMG S-19264T (=DSM 44701T), isolated from a smear-ripened cheese.</title>
        <authorList>
            <consortium name="US DOE Joint Genome Institute (JGI-PGF)"/>
            <person name="Walter F."/>
            <person name="Albersmeier A."/>
            <person name="Kalinowski J."/>
            <person name="Ruckert C."/>
        </authorList>
    </citation>
    <scope>NUCLEOTIDE SEQUENCE</scope>
    <source>
        <strain evidence="13">KCTC 22169</strain>
    </source>
</reference>
<dbReference type="Pfam" id="PF16353">
    <property type="entry name" value="LacZ_4"/>
    <property type="match status" value="1"/>
</dbReference>
<dbReference type="FunFam" id="3.20.20.80:FF:000018">
    <property type="entry name" value="Beta-galactosidase"/>
    <property type="match status" value="1"/>
</dbReference>
<dbReference type="AlphaFoldDB" id="A0A918KCG1"/>
<feature type="active site" description="Nucleophile" evidence="11">
    <location>
        <position position="534"/>
    </location>
</feature>
<feature type="domain" description="Beta galactosidase small chain/" evidence="12">
    <location>
        <begin position="750"/>
        <end position="1023"/>
    </location>
</feature>
<evidence type="ECO:0000256" key="9">
    <source>
        <dbReference type="ARBA" id="ARBA00023295"/>
    </source>
</evidence>
<dbReference type="SMART" id="SM01038">
    <property type="entry name" value="Bgal_small_N"/>
    <property type="match status" value="1"/>
</dbReference>
<dbReference type="NCBIfam" id="NF007074">
    <property type="entry name" value="PRK09525.1"/>
    <property type="match status" value="1"/>
</dbReference>
<dbReference type="Pfam" id="PF02837">
    <property type="entry name" value="Glyco_hydro_2_N"/>
    <property type="match status" value="1"/>
</dbReference>
<feature type="active site" description="Proton donor" evidence="11">
    <location>
        <position position="457"/>
    </location>
</feature>
<feature type="binding site" evidence="11">
    <location>
        <position position="199"/>
    </location>
    <ligand>
        <name>Na(+)</name>
        <dbReference type="ChEBI" id="CHEBI:29101"/>
    </ligand>
</feature>
<dbReference type="GO" id="GO:0000287">
    <property type="term" value="F:magnesium ion binding"/>
    <property type="evidence" value="ECO:0007669"/>
    <property type="project" value="UniProtKB-UniRule"/>
</dbReference>
<comment type="cofactor">
    <cofactor evidence="11">
        <name>Mg(2+)</name>
        <dbReference type="ChEBI" id="CHEBI:18420"/>
    </cofactor>
    <text evidence="11">Binds 2 magnesium ions per monomer.</text>
</comment>
<dbReference type="GO" id="GO:0005990">
    <property type="term" value="P:lactose catabolic process"/>
    <property type="evidence" value="ECO:0007669"/>
    <property type="project" value="TreeGrafter"/>
</dbReference>
<dbReference type="Gene3D" id="2.60.40.10">
    <property type="entry name" value="Immunoglobulins"/>
    <property type="match status" value="2"/>
</dbReference>
<dbReference type="PRINTS" id="PR00132">
    <property type="entry name" value="GLHYDRLASE2"/>
</dbReference>
<keyword evidence="5 11" id="KW-0479">Metal-binding</keyword>
<dbReference type="Proteomes" id="UP000626148">
    <property type="component" value="Unassembled WGS sequence"/>
</dbReference>
<dbReference type="Pfam" id="PF02929">
    <property type="entry name" value="Bgal_small_N"/>
    <property type="match status" value="1"/>
</dbReference>
<dbReference type="InterPro" id="IPR008979">
    <property type="entry name" value="Galactose-bd-like_sf"/>
</dbReference>
<dbReference type="InterPro" id="IPR023232">
    <property type="entry name" value="Glyco_hydro_2_AS"/>
</dbReference>
<dbReference type="InterPro" id="IPR036156">
    <property type="entry name" value="Beta-gal/glucu_dom_sf"/>
</dbReference>
<dbReference type="InterPro" id="IPR006104">
    <property type="entry name" value="Glyco_hydro_2_N"/>
</dbReference>
<dbReference type="HAMAP" id="MF_01687">
    <property type="entry name" value="Beta_gal"/>
    <property type="match status" value="1"/>
</dbReference>
<dbReference type="GO" id="GO:0004565">
    <property type="term" value="F:beta-galactosidase activity"/>
    <property type="evidence" value="ECO:0007669"/>
    <property type="project" value="UniProtKB-EC"/>
</dbReference>
<comment type="caution">
    <text evidence="13">The sequence shown here is derived from an EMBL/GenBank/DDBJ whole genome shotgun (WGS) entry which is preliminary data.</text>
</comment>
<keyword evidence="8 11" id="KW-0915">Sodium</keyword>
<dbReference type="Pfam" id="PF02836">
    <property type="entry name" value="Glyco_hydro_2_C"/>
    <property type="match status" value="1"/>
</dbReference>
<comment type="catalytic activity">
    <reaction evidence="1 11">
        <text>Hydrolysis of terminal non-reducing beta-D-galactose residues in beta-D-galactosides.</text>
        <dbReference type="EC" id="3.2.1.23"/>
    </reaction>
</comment>
<keyword evidence="14" id="KW-1185">Reference proteome</keyword>
<comment type="subunit">
    <text evidence="11">Homotetramer.</text>
</comment>
<proteinExistence type="inferred from homology"/>
<dbReference type="EC" id="3.2.1.23" evidence="3 11"/>
<name>A0A918KCG1_9GAMM</name>
<feature type="binding site" evidence="11">
    <location>
        <position position="601"/>
    </location>
    <ligand>
        <name>substrate</name>
    </ligand>
</feature>
<evidence type="ECO:0000256" key="8">
    <source>
        <dbReference type="ARBA" id="ARBA00023053"/>
    </source>
</evidence>
<dbReference type="Gene3D" id="2.60.120.260">
    <property type="entry name" value="Galactose-binding domain-like"/>
    <property type="match status" value="1"/>
</dbReference>
<evidence type="ECO:0000256" key="2">
    <source>
        <dbReference type="ARBA" id="ARBA00007401"/>
    </source>
</evidence>
<evidence type="ECO:0000256" key="4">
    <source>
        <dbReference type="ARBA" id="ARBA00013303"/>
    </source>
</evidence>
<comment type="similarity">
    <text evidence="2 11">Belongs to the glycosyl hydrolase 2 family.</text>
</comment>
<evidence type="ECO:0000256" key="11">
    <source>
        <dbReference type="HAMAP-Rule" id="MF_01687"/>
    </source>
</evidence>
<dbReference type="InterPro" id="IPR006101">
    <property type="entry name" value="Glyco_hydro_2"/>
</dbReference>
<dbReference type="InterPro" id="IPR017853">
    <property type="entry name" value="GH"/>
</dbReference>
<feature type="site" description="Transition state stabilizer" evidence="11">
    <location>
        <position position="353"/>
    </location>
</feature>
<keyword evidence="9 11" id="KW-0326">Glycosidase</keyword>
<accession>A0A918KCG1</accession>
<feature type="binding site" evidence="11">
    <location>
        <begin position="534"/>
        <end position="537"/>
    </location>
    <ligand>
        <name>substrate</name>
    </ligand>
</feature>
<reference evidence="13" key="2">
    <citation type="submission" date="2020-09" db="EMBL/GenBank/DDBJ databases">
        <authorList>
            <person name="Sun Q."/>
            <person name="Kim S."/>
        </authorList>
    </citation>
    <scope>NUCLEOTIDE SEQUENCE</scope>
    <source>
        <strain evidence="13">KCTC 22169</strain>
    </source>
</reference>